<protein>
    <submittedName>
        <fullName evidence="1">Uncharacterized protein</fullName>
    </submittedName>
</protein>
<accession>M8ATT7</accession>
<sequence>MASSSHKGKGGLNELVGPLDSTFLPPDIPSAEELDSFVPQQAARCASKCWLEIEKQYELYWFGAWYVERKEKKMLEEKQKKEHGAKH</sequence>
<dbReference type="AlphaFoldDB" id="M8ATT7"/>
<dbReference type="EMBL" id="KD056547">
    <property type="protein sequence ID" value="EMS64424.1"/>
    <property type="molecule type" value="Genomic_DNA"/>
</dbReference>
<organism evidence="1">
    <name type="scientific">Triticum urartu</name>
    <name type="common">Red wild einkorn</name>
    <name type="synonym">Crithodium urartu</name>
    <dbReference type="NCBI Taxonomy" id="4572"/>
    <lineage>
        <taxon>Eukaryota</taxon>
        <taxon>Viridiplantae</taxon>
        <taxon>Streptophyta</taxon>
        <taxon>Embryophyta</taxon>
        <taxon>Tracheophyta</taxon>
        <taxon>Spermatophyta</taxon>
        <taxon>Magnoliopsida</taxon>
        <taxon>Liliopsida</taxon>
        <taxon>Poales</taxon>
        <taxon>Poaceae</taxon>
        <taxon>BOP clade</taxon>
        <taxon>Pooideae</taxon>
        <taxon>Triticodae</taxon>
        <taxon>Triticeae</taxon>
        <taxon>Triticinae</taxon>
        <taxon>Triticum</taxon>
    </lineage>
</organism>
<reference evidence="1" key="1">
    <citation type="journal article" date="2013" name="Nature">
        <title>Draft genome of the wheat A-genome progenitor Triticum urartu.</title>
        <authorList>
            <person name="Ling H.Q."/>
            <person name="Zhao S."/>
            <person name="Liu D."/>
            <person name="Wang J."/>
            <person name="Sun H."/>
            <person name="Zhang C."/>
            <person name="Fan H."/>
            <person name="Li D."/>
            <person name="Dong L."/>
            <person name="Tao Y."/>
            <person name="Gao C."/>
            <person name="Wu H."/>
            <person name="Li Y."/>
            <person name="Cui Y."/>
            <person name="Guo X."/>
            <person name="Zheng S."/>
            <person name="Wang B."/>
            <person name="Yu K."/>
            <person name="Liang Q."/>
            <person name="Yang W."/>
            <person name="Lou X."/>
            <person name="Chen J."/>
            <person name="Feng M."/>
            <person name="Jian J."/>
            <person name="Zhang X."/>
            <person name="Luo G."/>
            <person name="Jiang Y."/>
            <person name="Liu J."/>
            <person name="Wang Z."/>
            <person name="Sha Y."/>
            <person name="Zhang B."/>
            <person name="Wu H."/>
            <person name="Tang D."/>
            <person name="Shen Q."/>
            <person name="Xue P."/>
            <person name="Zou S."/>
            <person name="Wang X."/>
            <person name="Liu X."/>
            <person name="Wang F."/>
            <person name="Yang Y."/>
            <person name="An X."/>
            <person name="Dong Z."/>
            <person name="Zhang K."/>
            <person name="Zhang X."/>
            <person name="Luo M.C."/>
            <person name="Dvorak J."/>
            <person name="Tong Y."/>
            <person name="Wang J."/>
            <person name="Yang H."/>
            <person name="Li Z."/>
            <person name="Wang D."/>
            <person name="Zhang A."/>
            <person name="Wang J."/>
        </authorList>
    </citation>
    <scope>NUCLEOTIDE SEQUENCE</scope>
</reference>
<proteinExistence type="predicted"/>
<evidence type="ECO:0000313" key="1">
    <source>
        <dbReference type="EMBL" id="EMS64424.1"/>
    </source>
</evidence>
<name>M8ATT7_TRIUA</name>
<gene>
    <name evidence="1" type="ORF">TRIUR3_26286</name>
</gene>